<dbReference type="GO" id="GO:0003919">
    <property type="term" value="F:FMN adenylyltransferase activity"/>
    <property type="evidence" value="ECO:0007669"/>
    <property type="project" value="UniProtKB-UniRule"/>
</dbReference>
<comment type="function">
    <text evidence="1">Catalyzes the phosphorylation of riboflavin to FMN followed by the adenylation of FMN to FAD.</text>
</comment>
<evidence type="ECO:0000256" key="2">
    <source>
        <dbReference type="ARBA" id="ARBA00004726"/>
    </source>
</evidence>
<dbReference type="GO" id="GO:0009231">
    <property type="term" value="P:riboflavin biosynthetic process"/>
    <property type="evidence" value="ECO:0007669"/>
    <property type="project" value="InterPro"/>
</dbReference>
<dbReference type="UniPathway" id="UPA00277">
    <property type="reaction ID" value="UER00407"/>
</dbReference>
<dbReference type="Gene3D" id="3.40.50.620">
    <property type="entry name" value="HUPs"/>
    <property type="match status" value="1"/>
</dbReference>
<evidence type="ECO:0000256" key="14">
    <source>
        <dbReference type="ARBA" id="ARBA00049494"/>
    </source>
</evidence>
<evidence type="ECO:0000313" key="17">
    <source>
        <dbReference type="EMBL" id="KRO27568.1"/>
    </source>
</evidence>
<dbReference type="PIRSF" id="PIRSF004491">
    <property type="entry name" value="FAD_Synth"/>
    <property type="match status" value="1"/>
</dbReference>
<dbReference type="EC" id="2.7.7.2" evidence="15"/>
<dbReference type="GO" id="GO:0009398">
    <property type="term" value="P:FMN biosynthetic process"/>
    <property type="evidence" value="ECO:0007669"/>
    <property type="project" value="UniProtKB-UniRule"/>
</dbReference>
<keyword evidence="7 15" id="KW-0548">Nucleotidyltransferase</keyword>
<comment type="pathway">
    <text evidence="3 15">Cofactor biosynthesis; FMN biosynthesis; FMN from riboflavin (ATP route): step 1/1.</text>
</comment>
<comment type="pathway">
    <text evidence="2 15">Cofactor biosynthesis; FAD biosynthesis; FAD from FMN: step 1/1.</text>
</comment>
<keyword evidence="8 15" id="KW-0547">Nucleotide-binding</keyword>
<protein>
    <recommendedName>
        <fullName evidence="15">Riboflavin biosynthesis protein</fullName>
    </recommendedName>
    <domain>
        <recommendedName>
            <fullName evidence="15">Riboflavin kinase</fullName>
            <ecNumber evidence="15">2.7.1.26</ecNumber>
        </recommendedName>
        <alternativeName>
            <fullName evidence="15">Flavokinase</fullName>
        </alternativeName>
    </domain>
    <domain>
        <recommendedName>
            <fullName evidence="15">FMN adenylyltransferase</fullName>
            <ecNumber evidence="15">2.7.7.2</ecNumber>
        </recommendedName>
        <alternativeName>
            <fullName evidence="15">FAD pyrophosphorylase</fullName>
        </alternativeName>
        <alternativeName>
            <fullName evidence="15">FAD synthase</fullName>
        </alternativeName>
    </domain>
</protein>
<dbReference type="EMBL" id="LIAS01000248">
    <property type="protein sequence ID" value="KRO27568.1"/>
    <property type="molecule type" value="Genomic_DNA"/>
</dbReference>
<dbReference type="PANTHER" id="PTHR22749">
    <property type="entry name" value="RIBOFLAVIN KINASE/FMN ADENYLYLTRANSFERASE"/>
    <property type="match status" value="1"/>
</dbReference>
<dbReference type="PANTHER" id="PTHR22749:SF6">
    <property type="entry name" value="RIBOFLAVIN KINASE"/>
    <property type="match status" value="1"/>
</dbReference>
<dbReference type="FunFam" id="2.40.30.30:FF:000003">
    <property type="entry name" value="Riboflavin biosynthesis protein"/>
    <property type="match status" value="1"/>
</dbReference>
<dbReference type="CDD" id="cd02064">
    <property type="entry name" value="FAD_synthetase_N"/>
    <property type="match status" value="1"/>
</dbReference>
<keyword evidence="4 15" id="KW-0285">Flavoprotein</keyword>
<keyword evidence="12" id="KW-0511">Multifunctional enzyme</keyword>
<evidence type="ECO:0000256" key="5">
    <source>
        <dbReference type="ARBA" id="ARBA00022643"/>
    </source>
</evidence>
<evidence type="ECO:0000256" key="11">
    <source>
        <dbReference type="ARBA" id="ARBA00022840"/>
    </source>
</evidence>
<evidence type="ECO:0000256" key="12">
    <source>
        <dbReference type="ARBA" id="ARBA00023268"/>
    </source>
</evidence>
<comment type="catalytic activity">
    <reaction evidence="14 15">
        <text>FMN + ATP + H(+) = FAD + diphosphate</text>
        <dbReference type="Rhea" id="RHEA:17237"/>
        <dbReference type="ChEBI" id="CHEBI:15378"/>
        <dbReference type="ChEBI" id="CHEBI:30616"/>
        <dbReference type="ChEBI" id="CHEBI:33019"/>
        <dbReference type="ChEBI" id="CHEBI:57692"/>
        <dbReference type="ChEBI" id="CHEBI:58210"/>
        <dbReference type="EC" id="2.7.7.2"/>
    </reaction>
</comment>
<keyword evidence="11 15" id="KW-0067">ATP-binding</keyword>
<evidence type="ECO:0000256" key="9">
    <source>
        <dbReference type="ARBA" id="ARBA00022777"/>
    </source>
</evidence>
<evidence type="ECO:0000256" key="3">
    <source>
        <dbReference type="ARBA" id="ARBA00005201"/>
    </source>
</evidence>
<dbReference type="NCBIfam" id="NF004160">
    <property type="entry name" value="PRK05627.1-3"/>
    <property type="match status" value="1"/>
</dbReference>
<gene>
    <name evidence="17" type="ORF">ABR60_06170</name>
</gene>
<keyword evidence="9 15" id="KW-0418">Kinase</keyword>
<dbReference type="Gene3D" id="2.40.30.30">
    <property type="entry name" value="Riboflavin kinase-like"/>
    <property type="match status" value="1"/>
</dbReference>
<reference evidence="17 18" key="1">
    <citation type="submission" date="2015-10" db="EMBL/GenBank/DDBJ databases">
        <title>Metagenome-Assembled Genomes uncover a global brackish microbiome.</title>
        <authorList>
            <person name="Hugerth L.W."/>
            <person name="Larsson J."/>
            <person name="Alneberg J."/>
            <person name="Lindh M.V."/>
            <person name="Legrand C."/>
            <person name="Pinhassi J."/>
            <person name="Andersson A.F."/>
        </authorList>
    </citation>
    <scope>NUCLEOTIDE SEQUENCE [LARGE SCALE GENOMIC DNA]</scope>
    <source>
        <strain evidence="17">BACL2 MAG-120802-bin41</strain>
    </source>
</reference>
<keyword evidence="6 15" id="KW-0808">Transferase</keyword>
<dbReference type="Pfam" id="PF06574">
    <property type="entry name" value="FAD_syn"/>
    <property type="match status" value="1"/>
</dbReference>
<accession>A0A0R2NT06</accession>
<evidence type="ECO:0000256" key="10">
    <source>
        <dbReference type="ARBA" id="ARBA00022827"/>
    </source>
</evidence>
<dbReference type="UniPathway" id="UPA00276">
    <property type="reaction ID" value="UER00406"/>
</dbReference>
<keyword evidence="10 15" id="KW-0274">FAD</keyword>
<comment type="similarity">
    <text evidence="15">Belongs to the ribF family.</text>
</comment>
<evidence type="ECO:0000256" key="15">
    <source>
        <dbReference type="PIRNR" id="PIRNR004491"/>
    </source>
</evidence>
<evidence type="ECO:0000313" key="18">
    <source>
        <dbReference type="Proteomes" id="UP000053941"/>
    </source>
</evidence>
<dbReference type="AlphaFoldDB" id="A0A0R2NT06"/>
<sequence length="302" mass="33020">MSSAEVTWHGSPLLGSALAIGIFDGVHIGHQVILQEGIKENMPVVALTFDPHPTSVFAPDRVPTRLLTLNNRIAQLSIHGATSVAVMKFSSQFSQLTPDQFINEVLKPIFDPALVLVGENFTFGAKAAGNVEYLQTNSSFKVKAIPLYNHGNIKVSSTRIREAIKAGNIEIANQLLTRPHQLVGPVVHGEKRGRTIGYPTANIGLDSYATIPSDGVYAGWLSVGAHRWSAAISIGTNPTFDGVRGRQVEAYALDRDDLDLYDQEAKVEFGWRLRDTIKFGSLDELLVQMKKDCDEARKLTSL</sequence>
<dbReference type="InterPro" id="IPR015865">
    <property type="entry name" value="Riboflavin_kinase_bac/euk"/>
</dbReference>
<comment type="catalytic activity">
    <reaction evidence="13 15">
        <text>riboflavin + ATP = FMN + ADP + H(+)</text>
        <dbReference type="Rhea" id="RHEA:14357"/>
        <dbReference type="ChEBI" id="CHEBI:15378"/>
        <dbReference type="ChEBI" id="CHEBI:30616"/>
        <dbReference type="ChEBI" id="CHEBI:57986"/>
        <dbReference type="ChEBI" id="CHEBI:58210"/>
        <dbReference type="ChEBI" id="CHEBI:456216"/>
        <dbReference type="EC" id="2.7.1.26"/>
    </reaction>
</comment>
<evidence type="ECO:0000256" key="6">
    <source>
        <dbReference type="ARBA" id="ARBA00022679"/>
    </source>
</evidence>
<evidence type="ECO:0000256" key="4">
    <source>
        <dbReference type="ARBA" id="ARBA00022630"/>
    </source>
</evidence>
<dbReference type="SUPFAM" id="SSF82114">
    <property type="entry name" value="Riboflavin kinase-like"/>
    <property type="match status" value="1"/>
</dbReference>
<proteinExistence type="inferred from homology"/>
<evidence type="ECO:0000256" key="13">
    <source>
        <dbReference type="ARBA" id="ARBA00047880"/>
    </source>
</evidence>
<dbReference type="InterPro" id="IPR015864">
    <property type="entry name" value="FAD_synthase"/>
</dbReference>
<comment type="caution">
    <text evidence="17">The sequence shown here is derived from an EMBL/GenBank/DDBJ whole genome shotgun (WGS) entry which is preliminary data.</text>
</comment>
<dbReference type="GO" id="GO:0006747">
    <property type="term" value="P:FAD biosynthetic process"/>
    <property type="evidence" value="ECO:0007669"/>
    <property type="project" value="UniProtKB-UniRule"/>
</dbReference>
<dbReference type="SUPFAM" id="SSF52374">
    <property type="entry name" value="Nucleotidylyl transferase"/>
    <property type="match status" value="1"/>
</dbReference>
<evidence type="ECO:0000259" key="16">
    <source>
        <dbReference type="SMART" id="SM00904"/>
    </source>
</evidence>
<dbReference type="InterPro" id="IPR023465">
    <property type="entry name" value="Riboflavin_kinase_dom_sf"/>
</dbReference>
<dbReference type="InterPro" id="IPR023468">
    <property type="entry name" value="Riboflavin_kinase"/>
</dbReference>
<dbReference type="InterPro" id="IPR014729">
    <property type="entry name" value="Rossmann-like_a/b/a_fold"/>
</dbReference>
<name>A0A0R2NT06_9ACTN</name>
<evidence type="ECO:0000256" key="1">
    <source>
        <dbReference type="ARBA" id="ARBA00002121"/>
    </source>
</evidence>
<dbReference type="InterPro" id="IPR002606">
    <property type="entry name" value="Riboflavin_kinase_bac"/>
</dbReference>
<dbReference type="GO" id="GO:0005524">
    <property type="term" value="F:ATP binding"/>
    <property type="evidence" value="ECO:0007669"/>
    <property type="project" value="UniProtKB-UniRule"/>
</dbReference>
<organism evidence="17 18">
    <name type="scientific">Actinobacteria bacterium BACL2 MAG-120802-bin41</name>
    <dbReference type="NCBI Taxonomy" id="1655568"/>
    <lineage>
        <taxon>Bacteria</taxon>
        <taxon>Bacillati</taxon>
        <taxon>Actinomycetota</taxon>
        <taxon>Actinomycetes</taxon>
        <taxon>Actinomycetes incertae sedis</taxon>
        <taxon>ac1 cluster</taxon>
    </lineage>
</organism>
<dbReference type="NCBIfam" id="TIGR00083">
    <property type="entry name" value="ribF"/>
    <property type="match status" value="1"/>
</dbReference>
<evidence type="ECO:0000256" key="8">
    <source>
        <dbReference type="ARBA" id="ARBA00022741"/>
    </source>
</evidence>
<dbReference type="EC" id="2.7.1.26" evidence="15"/>
<dbReference type="SMART" id="SM00904">
    <property type="entry name" value="Flavokinase"/>
    <property type="match status" value="1"/>
</dbReference>
<dbReference type="Pfam" id="PF01687">
    <property type="entry name" value="Flavokinase"/>
    <property type="match status" value="1"/>
</dbReference>
<keyword evidence="5 15" id="KW-0288">FMN</keyword>
<evidence type="ECO:0000256" key="7">
    <source>
        <dbReference type="ARBA" id="ARBA00022695"/>
    </source>
</evidence>
<dbReference type="Proteomes" id="UP000053941">
    <property type="component" value="Unassembled WGS sequence"/>
</dbReference>
<feature type="domain" description="Riboflavin kinase" evidence="16">
    <location>
        <begin position="175"/>
        <end position="301"/>
    </location>
</feature>
<dbReference type="GO" id="GO:0008531">
    <property type="term" value="F:riboflavin kinase activity"/>
    <property type="evidence" value="ECO:0007669"/>
    <property type="project" value="UniProtKB-UniRule"/>
</dbReference>